<dbReference type="PIRSF" id="PIRSF006603">
    <property type="entry name" value="DinF"/>
    <property type="match status" value="1"/>
</dbReference>
<keyword evidence="6 7" id="KW-0472">Membrane</keyword>
<dbReference type="PANTHER" id="PTHR43549:SF3">
    <property type="entry name" value="MULTIDRUG RESISTANCE PROTEIN YPNP-RELATED"/>
    <property type="match status" value="1"/>
</dbReference>
<evidence type="ECO:0000313" key="8">
    <source>
        <dbReference type="EMBL" id="MSS57859.1"/>
    </source>
</evidence>
<comment type="subcellular location">
    <subcellularLocation>
        <location evidence="1">Cell membrane</location>
        <topology evidence="1">Multi-pass membrane protein</topology>
    </subcellularLocation>
</comment>
<dbReference type="Proteomes" id="UP000461880">
    <property type="component" value="Unassembled WGS sequence"/>
</dbReference>
<dbReference type="InterPro" id="IPR002528">
    <property type="entry name" value="MATE_fam"/>
</dbReference>
<dbReference type="EMBL" id="VUMN01000004">
    <property type="protein sequence ID" value="MSS57859.1"/>
    <property type="molecule type" value="Genomic_DNA"/>
</dbReference>
<feature type="transmembrane region" description="Helical" evidence="7">
    <location>
        <begin position="165"/>
        <end position="186"/>
    </location>
</feature>
<protein>
    <submittedName>
        <fullName evidence="8">MATE family efflux transporter</fullName>
    </submittedName>
</protein>
<feature type="transmembrane region" description="Helical" evidence="7">
    <location>
        <begin position="133"/>
        <end position="153"/>
    </location>
</feature>
<evidence type="ECO:0000256" key="5">
    <source>
        <dbReference type="ARBA" id="ARBA00022989"/>
    </source>
</evidence>
<dbReference type="GO" id="GO:0042910">
    <property type="term" value="F:xenobiotic transmembrane transporter activity"/>
    <property type="evidence" value="ECO:0007669"/>
    <property type="project" value="InterPro"/>
</dbReference>
<keyword evidence="2" id="KW-0813">Transport</keyword>
<dbReference type="InterPro" id="IPR052031">
    <property type="entry name" value="Membrane_Transporter-Flippase"/>
</dbReference>
<evidence type="ECO:0000256" key="6">
    <source>
        <dbReference type="ARBA" id="ARBA00023136"/>
    </source>
</evidence>
<name>A0A7X2TEN9_9FIRM</name>
<evidence type="ECO:0000256" key="2">
    <source>
        <dbReference type="ARBA" id="ARBA00022448"/>
    </source>
</evidence>
<feature type="transmembrane region" description="Helical" evidence="7">
    <location>
        <begin position="92"/>
        <end position="113"/>
    </location>
</feature>
<keyword evidence="3" id="KW-1003">Cell membrane</keyword>
<dbReference type="NCBIfam" id="TIGR00797">
    <property type="entry name" value="matE"/>
    <property type="match status" value="1"/>
</dbReference>
<keyword evidence="4 7" id="KW-0812">Transmembrane</keyword>
<gene>
    <name evidence="8" type="ORF">FYJ51_02955</name>
</gene>
<dbReference type="AlphaFoldDB" id="A0A7X2TEN9"/>
<dbReference type="GO" id="GO:0005886">
    <property type="term" value="C:plasma membrane"/>
    <property type="evidence" value="ECO:0007669"/>
    <property type="project" value="UniProtKB-SubCell"/>
</dbReference>
<keyword evidence="9" id="KW-1185">Reference proteome</keyword>
<proteinExistence type="predicted"/>
<dbReference type="GO" id="GO:0015297">
    <property type="term" value="F:antiporter activity"/>
    <property type="evidence" value="ECO:0007669"/>
    <property type="project" value="InterPro"/>
</dbReference>
<dbReference type="InterPro" id="IPR048279">
    <property type="entry name" value="MdtK-like"/>
</dbReference>
<evidence type="ECO:0000256" key="1">
    <source>
        <dbReference type="ARBA" id="ARBA00004651"/>
    </source>
</evidence>
<accession>A0A7X2TEN9</accession>
<keyword evidence="5 7" id="KW-1133">Transmembrane helix</keyword>
<organism evidence="8 9">
    <name type="scientific">Stecheria intestinalis</name>
    <dbReference type="NCBI Taxonomy" id="2606630"/>
    <lineage>
        <taxon>Bacteria</taxon>
        <taxon>Bacillati</taxon>
        <taxon>Bacillota</taxon>
        <taxon>Erysipelotrichia</taxon>
        <taxon>Erysipelotrichales</taxon>
        <taxon>Erysipelotrichaceae</taxon>
        <taxon>Stecheria</taxon>
    </lineage>
</organism>
<comment type="caution">
    <text evidence="8">The sequence shown here is derived from an EMBL/GenBank/DDBJ whole genome shotgun (WGS) entry which is preliminary data.</text>
</comment>
<evidence type="ECO:0000256" key="4">
    <source>
        <dbReference type="ARBA" id="ARBA00022692"/>
    </source>
</evidence>
<dbReference type="RefSeq" id="WP_154503029.1">
    <property type="nucleotide sequence ID" value="NZ_VUMN01000004.1"/>
</dbReference>
<dbReference type="Pfam" id="PF01554">
    <property type="entry name" value="MatE"/>
    <property type="match status" value="2"/>
</dbReference>
<feature type="transmembrane region" description="Helical" evidence="7">
    <location>
        <begin position="315"/>
        <end position="334"/>
    </location>
</feature>
<reference evidence="8 9" key="1">
    <citation type="submission" date="2019-08" db="EMBL/GenBank/DDBJ databases">
        <title>In-depth cultivation of the pig gut microbiome towards novel bacterial diversity and tailored functional studies.</title>
        <authorList>
            <person name="Wylensek D."/>
            <person name="Hitch T.C.A."/>
            <person name="Clavel T."/>
        </authorList>
    </citation>
    <scope>NUCLEOTIDE SEQUENCE [LARGE SCALE GENOMIC DNA]</scope>
    <source>
        <strain evidence="8 9">Oil+RF-744-GAM-WT-6</strain>
    </source>
</reference>
<dbReference type="CDD" id="cd13138">
    <property type="entry name" value="MATE_yoeA_like"/>
    <property type="match status" value="1"/>
</dbReference>
<evidence type="ECO:0000256" key="3">
    <source>
        <dbReference type="ARBA" id="ARBA00022475"/>
    </source>
</evidence>
<evidence type="ECO:0000256" key="7">
    <source>
        <dbReference type="SAM" id="Phobius"/>
    </source>
</evidence>
<feature type="transmembrane region" description="Helical" evidence="7">
    <location>
        <begin position="192"/>
        <end position="212"/>
    </location>
</feature>
<sequence length="453" mass="49127">MKKAMTEGNIWKQLLAFTLPLLLGNLFQQTYNLADSAIVGQTLGANALAAVGSSSSVQFMVLGFCQGCAAGFAIPVASSFGAGNEKKMRQYVFLGAILTAVIALILTLTTCLLNTEIVHLLQTPAEIAEDAETYLFIIFLGIPCTLLYNYLSAILRAIGDSRTPFYFLAFSSILNIGLDFYCILSLHWGVAGAAIATIFSQGVSGILCLLLIRKKFRILVPSKEEKAFDQAMTRGLLNQGLPMGLQFSITAIGSMVMQTANNGLGTIYVSGFAAGVKIKQFTLCPFDALGAAISTFISQNRGACKPDRIRQGEHAAITIGVTYGILAGLILIFFGRDLCMLFVSAENAEVLDAGGRYLSSLGKFYWVLGFLITKRMSVQGLGWSRQAMIGGIIEMIARCAVSSIFVPLYGYTAICFTDQSAWISASIYLFFIWKNALHHAEMEMKQELAIQKH</sequence>
<evidence type="ECO:0000313" key="9">
    <source>
        <dbReference type="Proteomes" id="UP000461880"/>
    </source>
</evidence>
<dbReference type="PANTHER" id="PTHR43549">
    <property type="entry name" value="MULTIDRUG RESISTANCE PROTEIN YPNP-RELATED"/>
    <property type="match status" value="1"/>
</dbReference>